<dbReference type="Pfam" id="PF00825">
    <property type="entry name" value="Ribonuclease_P"/>
    <property type="match status" value="1"/>
</dbReference>
<keyword evidence="1" id="KW-0694">RNA-binding</keyword>
<dbReference type="PROSITE" id="PS00648">
    <property type="entry name" value="RIBONUCLEASE_P"/>
    <property type="match status" value="1"/>
</dbReference>
<proteinExistence type="inferred from homology"/>
<gene>
    <name evidence="1 3" type="primary">rnpA</name>
    <name evidence="3" type="ORF">KUA55_16020</name>
</gene>
<name>A0ABS6TGV3_9ENTE</name>
<dbReference type="EMBL" id="JAHUZB010000008">
    <property type="protein sequence ID" value="MBV7392191.1"/>
    <property type="molecule type" value="Genomic_DNA"/>
</dbReference>
<keyword evidence="1" id="KW-0255">Endonuclease</keyword>
<sequence>MKKSYRVKKEKDFQRVFDTGDSCANRKFVVYRLADSDQTHFRVGLSVGKKVGNAVNRNRIKRQIRAVLQELKPEIASVDFIIIARPSTRDLHHEEIRSNLIHVLKLAKIIK</sequence>
<evidence type="ECO:0000256" key="2">
    <source>
        <dbReference type="NCBIfam" id="TIGR00188"/>
    </source>
</evidence>
<evidence type="ECO:0000256" key="1">
    <source>
        <dbReference type="HAMAP-Rule" id="MF_00227"/>
    </source>
</evidence>
<keyword evidence="1 3" id="KW-0378">Hydrolase</keyword>
<keyword evidence="1" id="KW-0540">Nuclease</keyword>
<dbReference type="Proteomes" id="UP000774130">
    <property type="component" value="Unassembled WGS sequence"/>
</dbReference>
<comment type="similarity">
    <text evidence="1">Belongs to the RnpA family.</text>
</comment>
<keyword evidence="1" id="KW-0819">tRNA processing</keyword>
<comment type="function">
    <text evidence="1">RNaseP catalyzes the removal of the 5'-leader sequence from pre-tRNA to produce the mature 5'-terminus. It can also cleave other RNA substrates such as 4.5S RNA. The protein component plays an auxiliary but essential role in vivo by binding to the 5'-leader sequence and broadening the substrate specificity of the ribozyme.</text>
</comment>
<dbReference type="GO" id="GO:0004526">
    <property type="term" value="F:ribonuclease P activity"/>
    <property type="evidence" value="ECO:0007669"/>
    <property type="project" value="UniProtKB-EC"/>
</dbReference>
<evidence type="ECO:0000313" key="4">
    <source>
        <dbReference type="Proteomes" id="UP000774130"/>
    </source>
</evidence>
<dbReference type="HAMAP" id="MF_00227">
    <property type="entry name" value="RNase_P"/>
    <property type="match status" value="1"/>
</dbReference>
<evidence type="ECO:0000313" key="3">
    <source>
        <dbReference type="EMBL" id="MBV7392191.1"/>
    </source>
</evidence>
<keyword evidence="4" id="KW-1185">Reference proteome</keyword>
<dbReference type="EC" id="3.1.26.5" evidence="1 2"/>
<dbReference type="RefSeq" id="WP_218327402.1">
    <property type="nucleotide sequence ID" value="NZ_JAHUZB010000008.1"/>
</dbReference>
<accession>A0ABS6TGV3</accession>
<dbReference type="NCBIfam" id="TIGR00188">
    <property type="entry name" value="rnpA"/>
    <property type="match status" value="1"/>
</dbReference>
<comment type="caution">
    <text evidence="3">The sequence shown here is derived from an EMBL/GenBank/DDBJ whole genome shotgun (WGS) entry which is preliminary data.</text>
</comment>
<comment type="catalytic activity">
    <reaction evidence="1">
        <text>Endonucleolytic cleavage of RNA, removing 5'-extranucleotides from tRNA precursor.</text>
        <dbReference type="EC" id="3.1.26.5"/>
    </reaction>
</comment>
<dbReference type="PANTHER" id="PTHR33992:SF1">
    <property type="entry name" value="RIBONUCLEASE P PROTEIN COMPONENT"/>
    <property type="match status" value="1"/>
</dbReference>
<dbReference type="InterPro" id="IPR020539">
    <property type="entry name" value="RNase_P_CS"/>
</dbReference>
<dbReference type="PANTHER" id="PTHR33992">
    <property type="entry name" value="RIBONUCLEASE P PROTEIN COMPONENT"/>
    <property type="match status" value="1"/>
</dbReference>
<protein>
    <recommendedName>
        <fullName evidence="1 2">Ribonuclease P protein component</fullName>
        <shortName evidence="1">RNase P protein</shortName>
        <shortName evidence="1">RNaseP protein</shortName>
        <ecNumber evidence="1 2">3.1.26.5</ecNumber>
    </recommendedName>
    <alternativeName>
        <fullName evidence="1">Protein C5</fullName>
    </alternativeName>
</protein>
<reference evidence="3 4" key="1">
    <citation type="submission" date="2021-06" db="EMBL/GenBank/DDBJ databases">
        <title>Enterococcus alishanensis sp. nov., a novel lactic acid bacterium isolated from fresh coffee beans.</title>
        <authorList>
            <person name="Chen Y.-S."/>
        </authorList>
    </citation>
    <scope>NUCLEOTIDE SEQUENCE [LARGE SCALE GENOMIC DNA]</scope>
    <source>
        <strain evidence="3 4">ALS3</strain>
    </source>
</reference>
<dbReference type="InterPro" id="IPR000100">
    <property type="entry name" value="RNase_P"/>
</dbReference>
<organism evidence="3 4">
    <name type="scientific">Enterococcus alishanensis</name>
    <dbReference type="NCBI Taxonomy" id="1303817"/>
    <lineage>
        <taxon>Bacteria</taxon>
        <taxon>Bacillati</taxon>
        <taxon>Bacillota</taxon>
        <taxon>Bacilli</taxon>
        <taxon>Lactobacillales</taxon>
        <taxon>Enterococcaceae</taxon>
        <taxon>Enterococcus</taxon>
    </lineage>
</organism>
<comment type="subunit">
    <text evidence="1">Consists of a catalytic RNA component (M1 or rnpB) and a protein subunit.</text>
</comment>